<dbReference type="Proteomes" id="UP000774000">
    <property type="component" value="Unassembled WGS sequence"/>
</dbReference>
<keyword evidence="3" id="KW-1185">Reference proteome</keyword>
<comment type="caution">
    <text evidence="2">The sequence shown here is derived from an EMBL/GenBank/DDBJ whole genome shotgun (WGS) entry which is preliminary data.</text>
</comment>
<gene>
    <name evidence="2" type="ORF">JOC47_000839</name>
</gene>
<sequence>MSEVKIIHKFNFRDFFNQNKIYKKYIRTKGQAMVEINETVLLSSNQIKISLNKYTPKKRELILIFKVKNEIYHIPVIVKEFLKNNDYTCKVKKDGQVLCLVERRDYERITINKKIEYYVVENRIQQFYKGIIEDISASGAKLITKHDLDTKHPIILNANSLNFPLDELQGKIVWKERKRDKFFNGIHFEFKTKDEKNKLIEYLY</sequence>
<proteinExistence type="predicted"/>
<dbReference type="Gene3D" id="2.40.10.220">
    <property type="entry name" value="predicted glycosyltransferase like domains"/>
    <property type="match status" value="1"/>
</dbReference>
<name>A0A938XVI2_9FIRM</name>
<dbReference type="EMBL" id="JAFBDQ010000003">
    <property type="protein sequence ID" value="MBM7556005.1"/>
    <property type="molecule type" value="Genomic_DNA"/>
</dbReference>
<evidence type="ECO:0000313" key="2">
    <source>
        <dbReference type="EMBL" id="MBM7556005.1"/>
    </source>
</evidence>
<reference evidence="2" key="1">
    <citation type="submission" date="2021-01" db="EMBL/GenBank/DDBJ databases">
        <title>Genomic Encyclopedia of Type Strains, Phase IV (KMG-IV): sequencing the most valuable type-strain genomes for metagenomic binning, comparative biology and taxonomic classification.</title>
        <authorList>
            <person name="Goeker M."/>
        </authorList>
    </citation>
    <scope>NUCLEOTIDE SEQUENCE</scope>
    <source>
        <strain evidence="2">DSM 23230</strain>
    </source>
</reference>
<dbReference type="SUPFAM" id="SSF141371">
    <property type="entry name" value="PilZ domain-like"/>
    <property type="match status" value="1"/>
</dbReference>
<dbReference type="GO" id="GO:0035438">
    <property type="term" value="F:cyclic-di-GMP binding"/>
    <property type="evidence" value="ECO:0007669"/>
    <property type="project" value="InterPro"/>
</dbReference>
<evidence type="ECO:0000259" key="1">
    <source>
        <dbReference type="Pfam" id="PF07238"/>
    </source>
</evidence>
<organism evidence="2 3">
    <name type="scientific">Halanaerobacter jeridensis</name>
    <dbReference type="NCBI Taxonomy" id="706427"/>
    <lineage>
        <taxon>Bacteria</taxon>
        <taxon>Bacillati</taxon>
        <taxon>Bacillota</taxon>
        <taxon>Clostridia</taxon>
        <taxon>Halanaerobiales</taxon>
        <taxon>Halobacteroidaceae</taxon>
        <taxon>Halanaerobacter</taxon>
    </lineage>
</organism>
<dbReference type="InterPro" id="IPR009875">
    <property type="entry name" value="PilZ_domain"/>
</dbReference>
<dbReference type="AlphaFoldDB" id="A0A938XVI2"/>
<evidence type="ECO:0000313" key="3">
    <source>
        <dbReference type="Proteomes" id="UP000774000"/>
    </source>
</evidence>
<accession>A0A938XVI2</accession>
<dbReference type="RefSeq" id="WP_204700711.1">
    <property type="nucleotide sequence ID" value="NZ_JAFBDQ010000003.1"/>
</dbReference>
<protein>
    <recommendedName>
        <fullName evidence="1">PilZ domain-containing protein</fullName>
    </recommendedName>
</protein>
<dbReference type="Pfam" id="PF07238">
    <property type="entry name" value="PilZ"/>
    <property type="match status" value="1"/>
</dbReference>
<feature type="domain" description="PilZ" evidence="1">
    <location>
        <begin position="102"/>
        <end position="204"/>
    </location>
</feature>